<evidence type="ECO:0000256" key="2">
    <source>
        <dbReference type="SAM" id="Phobius"/>
    </source>
</evidence>
<sequence>MRYRGDLLVVKYGSRFCRSQISGLYRSDVLAMRLYCSQSPKDPPSKPPLLQTSMNTLQKVTEVGKQFGQNTAKQIAASTNLLWARYEEFVGLNEVREAQNKVTEAEKEFMVARGIVRESHESLETLQVKLKEVRDRLDRVSREEAHYLELATLEHKLLQEERRLRTSYENAEESERVKFSLFSVAVRESHEKERTRAERTKNWSVVGSVLGALIGVMGSTYINRVRLQELKNLLLEAQKGPISLQEAIKQQAAMHNSQQEELSSLITNMRRAVGEGVKVEAPAKPWIPTVSEPSEAAQPSEAALKEQLIYSKKTQSLVEALQPKLQKVEQTMGRMVSELQSVRVAVQSRPMERPIIRAEEVQVLDAEDVLSGLAETEQRIEEQMQKNMVYSTVLTYTAFALTLPVLYFIFKGN</sequence>
<protein>
    <submittedName>
        <fullName evidence="3">Mitochondrial potassium channel</fullName>
    </submittedName>
</protein>
<keyword evidence="3" id="KW-0407">Ion channel</keyword>
<dbReference type="Proteomes" id="UP001230051">
    <property type="component" value="Unassembled WGS sequence"/>
</dbReference>
<keyword evidence="1" id="KW-0175">Coiled coil</keyword>
<gene>
    <name evidence="3" type="primary">CCDC51</name>
    <name evidence="3" type="ORF">AOXY_G19065</name>
</gene>
<keyword evidence="3" id="KW-0406">Ion transport</keyword>
<evidence type="ECO:0000313" key="4">
    <source>
        <dbReference type="Proteomes" id="UP001230051"/>
    </source>
</evidence>
<keyword evidence="2" id="KW-1133">Transmembrane helix</keyword>
<dbReference type="PANTHER" id="PTHR28624:SF1">
    <property type="entry name" value="MITOCHONDRIAL POTASSIUM CHANNEL"/>
    <property type="match status" value="1"/>
</dbReference>
<dbReference type="InterPro" id="IPR037660">
    <property type="entry name" value="CCDC51"/>
</dbReference>
<keyword evidence="2" id="KW-0472">Membrane</keyword>
<accession>A0AAD8FY36</accession>
<keyword evidence="4" id="KW-1185">Reference proteome</keyword>
<evidence type="ECO:0000313" key="3">
    <source>
        <dbReference type="EMBL" id="KAK1161505.1"/>
    </source>
</evidence>
<feature type="coiled-coil region" evidence="1">
    <location>
        <begin position="116"/>
        <end position="143"/>
    </location>
</feature>
<dbReference type="PANTHER" id="PTHR28624">
    <property type="entry name" value="COILED-COIL DOMAIN-CONTAINING PROTEIN 51"/>
    <property type="match status" value="1"/>
</dbReference>
<dbReference type="AlphaFoldDB" id="A0AAD8FY36"/>
<proteinExistence type="predicted"/>
<dbReference type="GO" id="GO:0034220">
    <property type="term" value="P:monoatomic ion transmembrane transport"/>
    <property type="evidence" value="ECO:0007669"/>
    <property type="project" value="UniProtKB-KW"/>
</dbReference>
<comment type="caution">
    <text evidence="3">The sequence shown here is derived from an EMBL/GenBank/DDBJ whole genome shotgun (WGS) entry which is preliminary data.</text>
</comment>
<dbReference type="EMBL" id="JAGXEW010000018">
    <property type="protein sequence ID" value="KAK1161505.1"/>
    <property type="molecule type" value="Genomic_DNA"/>
</dbReference>
<organism evidence="3 4">
    <name type="scientific">Acipenser oxyrinchus oxyrinchus</name>
    <dbReference type="NCBI Taxonomy" id="40147"/>
    <lineage>
        <taxon>Eukaryota</taxon>
        <taxon>Metazoa</taxon>
        <taxon>Chordata</taxon>
        <taxon>Craniata</taxon>
        <taxon>Vertebrata</taxon>
        <taxon>Euteleostomi</taxon>
        <taxon>Actinopterygii</taxon>
        <taxon>Chondrostei</taxon>
        <taxon>Acipenseriformes</taxon>
        <taxon>Acipenseridae</taxon>
        <taxon>Acipenser</taxon>
    </lineage>
</organism>
<name>A0AAD8FY36_ACIOX</name>
<evidence type="ECO:0000256" key="1">
    <source>
        <dbReference type="SAM" id="Coils"/>
    </source>
</evidence>
<keyword evidence="2" id="KW-0812">Transmembrane</keyword>
<feature type="transmembrane region" description="Helical" evidence="2">
    <location>
        <begin position="388"/>
        <end position="410"/>
    </location>
</feature>
<keyword evidence="3" id="KW-0813">Transport</keyword>
<reference evidence="3" key="1">
    <citation type="submission" date="2022-02" db="EMBL/GenBank/DDBJ databases">
        <title>Atlantic sturgeon de novo genome assembly.</title>
        <authorList>
            <person name="Stock M."/>
            <person name="Klopp C."/>
            <person name="Guiguen Y."/>
            <person name="Cabau C."/>
            <person name="Parinello H."/>
            <person name="Santidrian Yebra-Pimentel E."/>
            <person name="Kuhl H."/>
            <person name="Dirks R.P."/>
            <person name="Guessner J."/>
            <person name="Wuertz S."/>
            <person name="Du K."/>
            <person name="Schartl M."/>
        </authorList>
    </citation>
    <scope>NUCLEOTIDE SEQUENCE</scope>
    <source>
        <strain evidence="3">STURGEONOMICS-FGT-2020</strain>
        <tissue evidence="3">Whole blood</tissue>
    </source>
</reference>